<dbReference type="PROSITE" id="PS00041">
    <property type="entry name" value="HTH_ARAC_FAMILY_1"/>
    <property type="match status" value="1"/>
</dbReference>
<dbReference type="Gene3D" id="3.20.80.10">
    <property type="entry name" value="Regulatory factor, effector binding domain"/>
    <property type="match status" value="1"/>
</dbReference>
<protein>
    <recommendedName>
        <fullName evidence="4">HTH araC/xylS-type domain-containing protein</fullName>
    </recommendedName>
</protein>
<dbReference type="Pfam" id="PF12833">
    <property type="entry name" value="HTH_18"/>
    <property type="match status" value="1"/>
</dbReference>
<dbReference type="Gene3D" id="1.10.10.60">
    <property type="entry name" value="Homeodomain-like"/>
    <property type="match status" value="2"/>
</dbReference>
<evidence type="ECO:0000256" key="2">
    <source>
        <dbReference type="ARBA" id="ARBA00023125"/>
    </source>
</evidence>
<dbReference type="PATRIC" id="fig|1158614.3.peg.1989"/>
<dbReference type="RefSeq" id="WP_010780379.1">
    <property type="nucleotide sequence ID" value="NZ_ASWH01000001.1"/>
</dbReference>
<dbReference type="PANTHER" id="PTHR47504">
    <property type="entry name" value="RIGHT ORIGIN-BINDING PROTEIN"/>
    <property type="match status" value="1"/>
</dbReference>
<dbReference type="GO" id="GO:0003700">
    <property type="term" value="F:DNA-binding transcription factor activity"/>
    <property type="evidence" value="ECO:0007669"/>
    <property type="project" value="InterPro"/>
</dbReference>
<evidence type="ECO:0000259" key="4">
    <source>
        <dbReference type="PROSITE" id="PS01124"/>
    </source>
</evidence>
<accession>R2VEM8</accession>
<dbReference type="PANTHER" id="PTHR47504:SF5">
    <property type="entry name" value="RIGHT ORIGIN-BINDING PROTEIN"/>
    <property type="match status" value="1"/>
</dbReference>
<dbReference type="SMART" id="SM00342">
    <property type="entry name" value="HTH_ARAC"/>
    <property type="match status" value="1"/>
</dbReference>
<dbReference type="GO" id="GO:0043565">
    <property type="term" value="F:sequence-specific DNA binding"/>
    <property type="evidence" value="ECO:0007669"/>
    <property type="project" value="InterPro"/>
</dbReference>
<feature type="domain" description="HTH araC/xylS-type" evidence="4">
    <location>
        <begin position="8"/>
        <end position="106"/>
    </location>
</feature>
<dbReference type="eggNOG" id="COG2207">
    <property type="taxonomic scope" value="Bacteria"/>
</dbReference>
<dbReference type="InterPro" id="IPR020449">
    <property type="entry name" value="Tscrpt_reg_AraC-type_HTH"/>
</dbReference>
<dbReference type="eggNOG" id="COG3708">
    <property type="taxonomic scope" value="Bacteria"/>
</dbReference>
<keyword evidence="3" id="KW-0804">Transcription</keyword>
<dbReference type="EMBL" id="AJDQ01000007">
    <property type="protein sequence ID" value="EOI56081.1"/>
    <property type="molecule type" value="Genomic_DNA"/>
</dbReference>
<dbReference type="InterPro" id="IPR011256">
    <property type="entry name" value="Reg_factor_effector_dom_sf"/>
</dbReference>
<dbReference type="InterPro" id="IPR009057">
    <property type="entry name" value="Homeodomain-like_sf"/>
</dbReference>
<dbReference type="PRINTS" id="PR00032">
    <property type="entry name" value="HTHARAC"/>
</dbReference>
<dbReference type="EMBL" id="ASWH01000001">
    <property type="protein sequence ID" value="EOW82669.1"/>
    <property type="molecule type" value="Genomic_DNA"/>
</dbReference>
<organism evidence="5 7">
    <name type="scientific">Enterococcus gilvus ATCC BAA-350</name>
    <dbReference type="NCBI Taxonomy" id="1158614"/>
    <lineage>
        <taxon>Bacteria</taxon>
        <taxon>Bacillati</taxon>
        <taxon>Bacillota</taxon>
        <taxon>Bacilli</taxon>
        <taxon>Lactobacillales</taxon>
        <taxon>Enterococcaceae</taxon>
        <taxon>Enterococcus</taxon>
    </lineage>
</organism>
<gene>
    <name evidence="6" type="ORF">I592_01989</name>
    <name evidence="5" type="ORF">UKC_01978</name>
</gene>
<sequence>MHAWEAIQKSVDHIEDHIKEDVTIEELAKVSYLSMYYFQKLFNRLVGKTVHEYIKARRVAKAKPLLKETNRRIADIALEYGFNSHETFTRAFKELYGVTPEAYRKNKLLLTDFLKPDLSIHYTVVDEHVPLMVDDMVLEITQRQIDEKEYYTGVSKQVDSKEMTQVGVNTLIELWDAFHEKKASIPNLVSEGVEIDYFTSDTTPGKVRYFVGGRSDSSRIDAFHLLSIEPGTYYVCAFEAENFKYLVEDALYKANRYFFDTWLKRQGIEMEDMEPFLIQKYINVTD</sequence>
<evidence type="ECO:0000256" key="3">
    <source>
        <dbReference type="ARBA" id="ARBA00023163"/>
    </source>
</evidence>
<reference evidence="5 7" key="1">
    <citation type="submission" date="2013-02" db="EMBL/GenBank/DDBJ databases">
        <title>The Genome Sequence of Enterococcus gilvus ATCC BAA-350.</title>
        <authorList>
            <consortium name="The Broad Institute Genome Sequencing Platform"/>
            <consortium name="The Broad Institute Genome Sequencing Center for Infectious Disease"/>
            <person name="Earl A.M."/>
            <person name="Gilmore M.S."/>
            <person name="Lebreton F."/>
            <person name="Walker B."/>
            <person name="Young S.K."/>
            <person name="Zeng Q."/>
            <person name="Gargeya S."/>
            <person name="Fitzgerald M."/>
            <person name="Haas B."/>
            <person name="Abouelleil A."/>
            <person name="Alvarado L."/>
            <person name="Arachchi H.M."/>
            <person name="Berlin A.M."/>
            <person name="Chapman S.B."/>
            <person name="Dewar J."/>
            <person name="Goldberg J."/>
            <person name="Griggs A."/>
            <person name="Gujja S."/>
            <person name="Hansen M."/>
            <person name="Howarth C."/>
            <person name="Imamovic A."/>
            <person name="Larimer J."/>
            <person name="McCowan C."/>
            <person name="Murphy C."/>
            <person name="Neiman D."/>
            <person name="Pearson M."/>
            <person name="Priest M."/>
            <person name="Roberts A."/>
            <person name="Saif S."/>
            <person name="Shea T."/>
            <person name="Sisk P."/>
            <person name="Sykes S."/>
            <person name="Wortman J."/>
            <person name="Nusbaum C."/>
            <person name="Birren B."/>
        </authorList>
    </citation>
    <scope>NUCLEOTIDE SEQUENCE [LARGE SCALE GENOMIC DNA]</scope>
    <source>
        <strain evidence="5 7">ATCC BAA-350</strain>
    </source>
</reference>
<dbReference type="PROSITE" id="PS01124">
    <property type="entry name" value="HTH_ARAC_FAMILY_2"/>
    <property type="match status" value="1"/>
</dbReference>
<keyword evidence="2" id="KW-0238">DNA-binding</keyword>
<dbReference type="AlphaFoldDB" id="R2VEM8"/>
<dbReference type="Proteomes" id="UP000014160">
    <property type="component" value="Unassembled WGS sequence"/>
</dbReference>
<dbReference type="OrthoDB" id="5337216at2"/>
<comment type="caution">
    <text evidence="5">The sequence shown here is derived from an EMBL/GenBank/DDBJ whole genome shotgun (WGS) entry which is preliminary data.</text>
</comment>
<name>R2VEM8_9ENTE</name>
<dbReference type="InterPro" id="IPR018060">
    <property type="entry name" value="HTH_AraC"/>
</dbReference>
<dbReference type="SUPFAM" id="SSF46689">
    <property type="entry name" value="Homeodomain-like"/>
    <property type="match status" value="2"/>
</dbReference>
<proteinExistence type="predicted"/>
<keyword evidence="8" id="KW-1185">Reference proteome</keyword>
<dbReference type="InterPro" id="IPR018062">
    <property type="entry name" value="HTH_AraC-typ_CS"/>
</dbReference>
<dbReference type="Proteomes" id="UP000013750">
    <property type="component" value="Unassembled WGS sequence"/>
</dbReference>
<dbReference type="HOGENOM" id="CLU_000445_81_1_9"/>
<evidence type="ECO:0000256" key="1">
    <source>
        <dbReference type="ARBA" id="ARBA00023015"/>
    </source>
</evidence>
<evidence type="ECO:0000313" key="6">
    <source>
        <dbReference type="EMBL" id="EOW82669.1"/>
    </source>
</evidence>
<evidence type="ECO:0000313" key="7">
    <source>
        <dbReference type="Proteomes" id="UP000013750"/>
    </source>
</evidence>
<reference evidence="6 8" key="2">
    <citation type="submission" date="2013-03" db="EMBL/GenBank/DDBJ databases">
        <title>The Genome Sequence of Enterococcus gilvus ATCC BAA-350 (PacBio/Illumina hybrid assembly).</title>
        <authorList>
            <consortium name="The Broad Institute Genomics Platform"/>
            <consortium name="The Broad Institute Genome Sequencing Center for Infectious Disease"/>
            <person name="Earl A."/>
            <person name="Russ C."/>
            <person name="Gilmore M."/>
            <person name="Surin D."/>
            <person name="Walker B."/>
            <person name="Young S."/>
            <person name="Zeng Q."/>
            <person name="Gargeya S."/>
            <person name="Fitzgerald M."/>
            <person name="Haas B."/>
            <person name="Abouelleil A."/>
            <person name="Allen A.W."/>
            <person name="Alvarado L."/>
            <person name="Arachchi H.M."/>
            <person name="Berlin A.M."/>
            <person name="Chapman S.B."/>
            <person name="Gainer-Dewar J."/>
            <person name="Goldberg J."/>
            <person name="Griggs A."/>
            <person name="Gujja S."/>
            <person name="Hansen M."/>
            <person name="Howarth C."/>
            <person name="Imamovic A."/>
            <person name="Ireland A."/>
            <person name="Larimer J."/>
            <person name="McCowan C."/>
            <person name="Murphy C."/>
            <person name="Pearson M."/>
            <person name="Poon T.W."/>
            <person name="Priest M."/>
            <person name="Roberts A."/>
            <person name="Saif S."/>
            <person name="Shea T."/>
            <person name="Sisk P."/>
            <person name="Sykes S."/>
            <person name="Wortman J."/>
            <person name="Nusbaum C."/>
            <person name="Birren B."/>
        </authorList>
    </citation>
    <scope>NUCLEOTIDE SEQUENCE [LARGE SCALE GENOMIC DNA]</scope>
    <source>
        <strain evidence="6 8">ATCC BAA-350</strain>
    </source>
</reference>
<evidence type="ECO:0000313" key="5">
    <source>
        <dbReference type="EMBL" id="EOI56081.1"/>
    </source>
</evidence>
<evidence type="ECO:0000313" key="8">
    <source>
        <dbReference type="Proteomes" id="UP000014160"/>
    </source>
</evidence>
<keyword evidence="1" id="KW-0805">Transcription regulation</keyword>
<dbReference type="InterPro" id="IPR050959">
    <property type="entry name" value="MarA-like"/>
</dbReference>